<organism evidence="2 3">
    <name type="scientific">Planctopirus hydrillae</name>
    <dbReference type="NCBI Taxonomy" id="1841610"/>
    <lineage>
        <taxon>Bacteria</taxon>
        <taxon>Pseudomonadati</taxon>
        <taxon>Planctomycetota</taxon>
        <taxon>Planctomycetia</taxon>
        <taxon>Planctomycetales</taxon>
        <taxon>Planctomycetaceae</taxon>
        <taxon>Planctopirus</taxon>
    </lineage>
</organism>
<gene>
    <name evidence="2" type="ORF">A6X21_20405</name>
</gene>
<feature type="domain" description="Diphthamide synthase" evidence="1">
    <location>
        <begin position="4"/>
        <end position="201"/>
    </location>
</feature>
<name>A0A1C3EHJ4_9PLAN</name>
<comment type="caution">
    <text evidence="2">The sequence shown here is derived from an EMBL/GenBank/DDBJ whole genome shotgun (WGS) entry which is preliminary data.</text>
</comment>
<dbReference type="Gene3D" id="3.40.50.620">
    <property type="entry name" value="HUPs"/>
    <property type="match status" value="1"/>
</dbReference>
<dbReference type="Proteomes" id="UP000094828">
    <property type="component" value="Unassembled WGS sequence"/>
</dbReference>
<dbReference type="Gene3D" id="3.90.1490.10">
    <property type="entry name" value="putative n-type atp pyrophosphatase, domain 2"/>
    <property type="match status" value="1"/>
</dbReference>
<dbReference type="InterPro" id="IPR014729">
    <property type="entry name" value="Rossmann-like_a/b/a_fold"/>
</dbReference>
<evidence type="ECO:0000313" key="2">
    <source>
        <dbReference type="EMBL" id="ODA32711.1"/>
    </source>
</evidence>
<accession>A0A1C3EHJ4</accession>
<proteinExistence type="predicted"/>
<evidence type="ECO:0000313" key="3">
    <source>
        <dbReference type="Proteomes" id="UP000094828"/>
    </source>
</evidence>
<evidence type="ECO:0000259" key="1">
    <source>
        <dbReference type="Pfam" id="PF01902"/>
    </source>
</evidence>
<keyword evidence="3" id="KW-1185">Reference proteome</keyword>
<sequence>MPVKVVVSWSGGKDCMFALHRLLSQPLAFEVHSLFTTYCEESRLLAIHGTPLSLIQAQARSMSIPVDLIPLPDQSSNIEYETRLAKYFSELKSLGVNHVVFGDLFVEEIRAYREGLCARQGMTSLFPLWKLPPEDVVPLLIAAGYRSIVCSVLAPCLNAENLGCELDHQFLESLPAGVDPAGENGEYHSLVVNGPRFQWPIVYRQQGIRHEGAYRQCEFGIA</sequence>
<dbReference type="InterPro" id="IPR002761">
    <property type="entry name" value="Diphthami_syn_dom"/>
</dbReference>
<dbReference type="CDD" id="cd01994">
    <property type="entry name" value="AANH_PF0828-like"/>
    <property type="match status" value="1"/>
</dbReference>
<reference evidence="2 3" key="1">
    <citation type="submission" date="2016-05" db="EMBL/GenBank/DDBJ databases">
        <title>Genomic and physiological characterization of Planctopirus sp. isolated from fresh water lake.</title>
        <authorList>
            <person name="Subhash Y."/>
            <person name="Ramana C."/>
        </authorList>
    </citation>
    <scope>NUCLEOTIDE SEQUENCE [LARGE SCALE GENOMIC DNA]</scope>
    <source>
        <strain evidence="2 3">JC280</strain>
    </source>
</reference>
<dbReference type="OrthoDB" id="3572539at2"/>
<dbReference type="SUPFAM" id="SSF52402">
    <property type="entry name" value="Adenine nucleotide alpha hydrolases-like"/>
    <property type="match status" value="1"/>
</dbReference>
<dbReference type="EMBL" id="LYDR01000063">
    <property type="protein sequence ID" value="ODA32711.1"/>
    <property type="molecule type" value="Genomic_DNA"/>
</dbReference>
<protein>
    <recommendedName>
        <fullName evidence="1">Diphthamide synthase domain-containing protein</fullName>
    </recommendedName>
</protein>
<dbReference type="AlphaFoldDB" id="A0A1C3EHJ4"/>
<dbReference type="Pfam" id="PF01902">
    <property type="entry name" value="Diphthami_syn_2"/>
    <property type="match status" value="1"/>
</dbReference>
<dbReference type="STRING" id="1841610.A6X21_20405"/>